<dbReference type="AlphaFoldDB" id="A0A1M5LGI1"/>
<accession>A0A1M5LGI1</accession>
<proteinExistence type="predicted"/>
<feature type="signal peptide" evidence="1">
    <location>
        <begin position="1"/>
        <end position="20"/>
    </location>
</feature>
<evidence type="ECO:0000313" key="2">
    <source>
        <dbReference type="EMBL" id="SHG64050.1"/>
    </source>
</evidence>
<evidence type="ECO:0008006" key="4">
    <source>
        <dbReference type="Google" id="ProtNLM"/>
    </source>
</evidence>
<keyword evidence="1" id="KW-0732">Signal</keyword>
<protein>
    <recommendedName>
        <fullName evidence="4">GLPGLI family protein</fullName>
    </recommendedName>
</protein>
<gene>
    <name evidence="2" type="ORF">SAMN05444388_103455</name>
</gene>
<reference evidence="2 3" key="1">
    <citation type="submission" date="2016-11" db="EMBL/GenBank/DDBJ databases">
        <authorList>
            <person name="Jaros S."/>
            <person name="Januszkiewicz K."/>
            <person name="Wedrychowicz H."/>
        </authorList>
    </citation>
    <scope>NUCLEOTIDE SEQUENCE [LARGE SCALE GENOMIC DNA]</scope>
    <source>
        <strain evidence="2 3">DSM 6792</strain>
    </source>
</reference>
<evidence type="ECO:0000256" key="1">
    <source>
        <dbReference type="SAM" id="SignalP"/>
    </source>
</evidence>
<name>A0A1M5LGI1_FLAJO</name>
<feature type="chain" id="PRO_5013110289" description="GLPGLI family protein" evidence="1">
    <location>
        <begin position="21"/>
        <end position="63"/>
    </location>
</feature>
<dbReference type="Proteomes" id="UP000184112">
    <property type="component" value="Unassembled WGS sequence"/>
</dbReference>
<organism evidence="2 3">
    <name type="scientific">Flavobacterium johnsoniae</name>
    <name type="common">Cytophaga johnsonae</name>
    <dbReference type="NCBI Taxonomy" id="986"/>
    <lineage>
        <taxon>Bacteria</taxon>
        <taxon>Pseudomonadati</taxon>
        <taxon>Bacteroidota</taxon>
        <taxon>Flavobacteriia</taxon>
        <taxon>Flavobacteriales</taxon>
        <taxon>Flavobacteriaceae</taxon>
        <taxon>Flavobacterium</taxon>
    </lineage>
</organism>
<dbReference type="EMBL" id="FQWH01000003">
    <property type="protein sequence ID" value="SHG64050.1"/>
    <property type="molecule type" value="Genomic_DNA"/>
</dbReference>
<evidence type="ECO:0000313" key="3">
    <source>
        <dbReference type="Proteomes" id="UP000184112"/>
    </source>
</evidence>
<sequence length="63" mass="7526">MRNRFLLLFLSVSIFSSAQKAVFKIKYSEQLAVFVFLQNLSENYPDNVFKTEFQKSKYNTDQY</sequence>